<dbReference type="FunFam" id="2.160.20.10:FF:000001">
    <property type="entry name" value="Pectinesterase"/>
    <property type="match status" value="1"/>
</dbReference>
<organism evidence="7 8">
    <name type="scientific">Papaver nudicaule</name>
    <name type="common">Iceland poppy</name>
    <dbReference type="NCBI Taxonomy" id="74823"/>
    <lineage>
        <taxon>Eukaryota</taxon>
        <taxon>Viridiplantae</taxon>
        <taxon>Streptophyta</taxon>
        <taxon>Embryophyta</taxon>
        <taxon>Tracheophyta</taxon>
        <taxon>Spermatophyta</taxon>
        <taxon>Magnoliopsida</taxon>
        <taxon>Ranunculales</taxon>
        <taxon>Papaveraceae</taxon>
        <taxon>Papaveroideae</taxon>
        <taxon>Papaver</taxon>
    </lineage>
</organism>
<dbReference type="Proteomes" id="UP001177140">
    <property type="component" value="Unassembled WGS sequence"/>
</dbReference>
<dbReference type="SUPFAM" id="SSF51126">
    <property type="entry name" value="Pectin lyase-like"/>
    <property type="match status" value="1"/>
</dbReference>
<evidence type="ECO:0000313" key="8">
    <source>
        <dbReference type="Proteomes" id="UP001177140"/>
    </source>
</evidence>
<dbReference type="AlphaFoldDB" id="A0AA42AY11"/>
<accession>A0AA42AY11</accession>
<keyword evidence="8" id="KW-1185">Reference proteome</keyword>
<proteinExistence type="predicted"/>
<evidence type="ECO:0000256" key="3">
    <source>
        <dbReference type="ARBA" id="ARBA00023085"/>
    </source>
</evidence>
<dbReference type="GO" id="GO:0042545">
    <property type="term" value="P:cell wall modification"/>
    <property type="evidence" value="ECO:0007669"/>
    <property type="project" value="UniProtKB-UniRule"/>
</dbReference>
<dbReference type="EC" id="3.1.1.11" evidence="5"/>
<dbReference type="EMBL" id="JAJJMA010244373">
    <property type="protein sequence ID" value="MCL7043231.1"/>
    <property type="molecule type" value="Genomic_DNA"/>
</dbReference>
<protein>
    <recommendedName>
        <fullName evidence="5">Pectinesterase</fullName>
        <ecNumber evidence="5">3.1.1.11</ecNumber>
    </recommendedName>
</protein>
<feature type="active site" evidence="4">
    <location>
        <position position="152"/>
    </location>
</feature>
<evidence type="ECO:0000256" key="5">
    <source>
        <dbReference type="RuleBase" id="RU000589"/>
    </source>
</evidence>
<keyword evidence="2 5" id="KW-0378">Hydrolase</keyword>
<evidence type="ECO:0000256" key="4">
    <source>
        <dbReference type="PROSITE-ProRule" id="PRU10040"/>
    </source>
</evidence>
<dbReference type="Gene3D" id="2.160.20.10">
    <property type="entry name" value="Single-stranded right-handed beta-helix, Pectin lyase-like"/>
    <property type="match status" value="1"/>
</dbReference>
<dbReference type="InterPro" id="IPR012334">
    <property type="entry name" value="Pectin_lyas_fold"/>
</dbReference>
<evidence type="ECO:0000256" key="1">
    <source>
        <dbReference type="ARBA" id="ARBA00005184"/>
    </source>
</evidence>
<dbReference type="PROSITE" id="PS00503">
    <property type="entry name" value="PECTINESTERASE_2"/>
    <property type="match status" value="1"/>
</dbReference>
<dbReference type="InterPro" id="IPR000070">
    <property type="entry name" value="Pectinesterase_cat"/>
</dbReference>
<gene>
    <name evidence="7" type="ORF">MKW94_005732</name>
</gene>
<dbReference type="Pfam" id="PF01095">
    <property type="entry name" value="Pectinesterase"/>
    <property type="match status" value="1"/>
</dbReference>
<comment type="pathway">
    <text evidence="1 5">Glycan metabolism; pectin degradation; 2-dehydro-3-deoxy-D-gluconate from pectin: step 1/5.</text>
</comment>
<comment type="caution">
    <text evidence="7">The sequence shown here is derived from an EMBL/GenBank/DDBJ whole genome shotgun (WGS) entry which is preliminary data.</text>
</comment>
<feature type="domain" description="Pectinesterase catalytic" evidence="6">
    <location>
        <begin position="4"/>
        <end position="301"/>
    </location>
</feature>
<reference evidence="7" key="1">
    <citation type="submission" date="2022-03" db="EMBL/GenBank/DDBJ databases">
        <title>A functionally conserved STORR gene fusion in Papaver species that diverged 16.8 million years ago.</title>
        <authorList>
            <person name="Catania T."/>
        </authorList>
    </citation>
    <scope>NUCLEOTIDE SEQUENCE</scope>
    <source>
        <strain evidence="7">S-191538</strain>
    </source>
</reference>
<sequence>MHNTSIASDGSRDHRTISEAIREAPSLSGSPYVIYITRGNYYENVVIPKDKKNLVFIGDGMEVTKIIGHRSNASGFGTQDTATLVVLGDGFMARDIGIVNAAGPNGNQAVALRTEAKQCVFYRCRIEGYQDSLYAKRYTQFYRECEILGTVDFIFGASTTVLQNCKIYCRRPNPKQHVTVTADGKDDPGILTGIVLHNCSILATKELREAKPNVSSYLGRPWRPYSTTVVMQSFIGGFVSPQGWSPWNEGENETLSTLTYIEYGNRGPGSNTTSRVKWGGFKVFNNSKDVLQFTVQNFLNGSDWLPSTGVPFLPGLM</sequence>
<name>A0AA42AY11_PAPNU</name>
<comment type="catalytic activity">
    <reaction evidence="5">
        <text>[(1-&gt;4)-alpha-D-galacturonosyl methyl ester](n) + n H2O = [(1-&gt;4)-alpha-D-galacturonosyl](n) + n methanol + n H(+)</text>
        <dbReference type="Rhea" id="RHEA:22380"/>
        <dbReference type="Rhea" id="RHEA-COMP:14570"/>
        <dbReference type="Rhea" id="RHEA-COMP:14573"/>
        <dbReference type="ChEBI" id="CHEBI:15377"/>
        <dbReference type="ChEBI" id="CHEBI:15378"/>
        <dbReference type="ChEBI" id="CHEBI:17790"/>
        <dbReference type="ChEBI" id="CHEBI:140522"/>
        <dbReference type="ChEBI" id="CHEBI:140523"/>
        <dbReference type="EC" id="3.1.1.11"/>
    </reaction>
</comment>
<evidence type="ECO:0000256" key="2">
    <source>
        <dbReference type="ARBA" id="ARBA00022801"/>
    </source>
</evidence>
<keyword evidence="3 5" id="KW-0063">Aspartyl esterase</keyword>
<dbReference type="GO" id="GO:0045490">
    <property type="term" value="P:pectin catabolic process"/>
    <property type="evidence" value="ECO:0007669"/>
    <property type="project" value="UniProtKB-UniRule"/>
</dbReference>
<evidence type="ECO:0000313" key="7">
    <source>
        <dbReference type="EMBL" id="MCL7043231.1"/>
    </source>
</evidence>
<dbReference type="GO" id="GO:0030599">
    <property type="term" value="F:pectinesterase activity"/>
    <property type="evidence" value="ECO:0007669"/>
    <property type="project" value="UniProtKB-UniRule"/>
</dbReference>
<dbReference type="InterPro" id="IPR011050">
    <property type="entry name" value="Pectin_lyase_fold/virulence"/>
</dbReference>
<evidence type="ECO:0000259" key="6">
    <source>
        <dbReference type="Pfam" id="PF01095"/>
    </source>
</evidence>
<dbReference type="PANTHER" id="PTHR31707">
    <property type="entry name" value="PECTINESTERASE"/>
    <property type="match status" value="1"/>
</dbReference>
<dbReference type="InterPro" id="IPR033131">
    <property type="entry name" value="Pectinesterase_Asp_AS"/>
</dbReference>